<feature type="transmembrane region" description="Helical" evidence="3">
    <location>
        <begin position="235"/>
        <end position="259"/>
    </location>
</feature>
<proteinExistence type="predicted"/>
<dbReference type="PANTHER" id="PTHR19971">
    <property type="entry name" value="SIGNAL-REGULATORY PROTEIN BETA"/>
    <property type="match status" value="1"/>
</dbReference>
<evidence type="ECO:0000256" key="1">
    <source>
        <dbReference type="ARBA" id="ARBA00023157"/>
    </source>
</evidence>
<gene>
    <name evidence="6" type="ORF">ABG768_011460</name>
</gene>
<keyword evidence="1" id="KW-1015">Disulfide bond</keyword>
<keyword evidence="7" id="KW-1185">Reference proteome</keyword>
<name>A0AAW1Z6Z3_CULAL</name>
<feature type="domain" description="Ig-like" evidence="5">
    <location>
        <begin position="132"/>
        <end position="221"/>
    </location>
</feature>
<comment type="caution">
    <text evidence="6">The sequence shown here is derived from an EMBL/GenBank/DDBJ whole genome shotgun (WGS) entry which is preliminary data.</text>
</comment>
<keyword evidence="2" id="KW-0325">Glycoprotein</keyword>
<keyword evidence="3" id="KW-0812">Transmembrane</keyword>
<dbReference type="InterPro" id="IPR003599">
    <property type="entry name" value="Ig_sub"/>
</dbReference>
<evidence type="ECO:0000256" key="2">
    <source>
        <dbReference type="ARBA" id="ARBA00023180"/>
    </source>
</evidence>
<dbReference type="InterPro" id="IPR003597">
    <property type="entry name" value="Ig_C1-set"/>
</dbReference>
<dbReference type="InterPro" id="IPR013783">
    <property type="entry name" value="Ig-like_fold"/>
</dbReference>
<feature type="chain" id="PRO_5043844936" description="Ig-like domain-containing protein" evidence="4">
    <location>
        <begin position="24"/>
        <end position="304"/>
    </location>
</feature>
<organism evidence="6 7">
    <name type="scientific">Culter alburnus</name>
    <name type="common">Topmouth culter</name>
    <dbReference type="NCBI Taxonomy" id="194366"/>
    <lineage>
        <taxon>Eukaryota</taxon>
        <taxon>Metazoa</taxon>
        <taxon>Chordata</taxon>
        <taxon>Craniata</taxon>
        <taxon>Vertebrata</taxon>
        <taxon>Euteleostomi</taxon>
        <taxon>Actinopterygii</taxon>
        <taxon>Neopterygii</taxon>
        <taxon>Teleostei</taxon>
        <taxon>Ostariophysi</taxon>
        <taxon>Cypriniformes</taxon>
        <taxon>Xenocyprididae</taxon>
        <taxon>Xenocypridinae</taxon>
        <taxon>Culter</taxon>
    </lineage>
</organism>
<feature type="signal peptide" evidence="4">
    <location>
        <begin position="1"/>
        <end position="23"/>
    </location>
</feature>
<dbReference type="EMBL" id="JAWDJR010000019">
    <property type="protein sequence ID" value="KAK9957196.1"/>
    <property type="molecule type" value="Genomic_DNA"/>
</dbReference>
<accession>A0AAW1Z6Z3</accession>
<evidence type="ECO:0000259" key="5">
    <source>
        <dbReference type="PROSITE" id="PS50835"/>
    </source>
</evidence>
<evidence type="ECO:0000256" key="4">
    <source>
        <dbReference type="SAM" id="SignalP"/>
    </source>
</evidence>
<dbReference type="Gene3D" id="2.60.40.10">
    <property type="entry name" value="Immunoglobulins"/>
    <property type="match status" value="2"/>
</dbReference>
<evidence type="ECO:0000256" key="3">
    <source>
        <dbReference type="SAM" id="Phobius"/>
    </source>
</evidence>
<evidence type="ECO:0000313" key="7">
    <source>
        <dbReference type="Proteomes" id="UP001479290"/>
    </source>
</evidence>
<feature type="domain" description="Ig-like" evidence="5">
    <location>
        <begin position="38"/>
        <end position="125"/>
    </location>
</feature>
<dbReference type="Pfam" id="PF07654">
    <property type="entry name" value="C1-set"/>
    <property type="match status" value="1"/>
</dbReference>
<keyword evidence="3" id="KW-0472">Membrane</keyword>
<dbReference type="SMART" id="SM00409">
    <property type="entry name" value="IG"/>
    <property type="match status" value="1"/>
</dbReference>
<dbReference type="InterPro" id="IPR013106">
    <property type="entry name" value="Ig_V-set"/>
</dbReference>
<keyword evidence="4" id="KW-0732">Signal</keyword>
<dbReference type="Proteomes" id="UP001479290">
    <property type="component" value="Unassembled WGS sequence"/>
</dbReference>
<dbReference type="InterPro" id="IPR036179">
    <property type="entry name" value="Ig-like_dom_sf"/>
</dbReference>
<protein>
    <recommendedName>
        <fullName evidence="5">Ig-like domain-containing protein</fullName>
    </recommendedName>
</protein>
<evidence type="ECO:0000313" key="6">
    <source>
        <dbReference type="EMBL" id="KAK9957196.1"/>
    </source>
</evidence>
<keyword evidence="3" id="KW-1133">Transmembrane helix</keyword>
<dbReference type="CDD" id="cd00099">
    <property type="entry name" value="IgV"/>
    <property type="match status" value="1"/>
</dbReference>
<dbReference type="InterPro" id="IPR007110">
    <property type="entry name" value="Ig-like_dom"/>
</dbReference>
<dbReference type="Pfam" id="PF07686">
    <property type="entry name" value="V-set"/>
    <property type="match status" value="1"/>
</dbReference>
<dbReference type="PROSITE" id="PS50835">
    <property type="entry name" value="IG_LIKE"/>
    <property type="match status" value="2"/>
</dbReference>
<dbReference type="AlphaFoldDB" id="A0AAW1Z6Z3"/>
<sequence length="304" mass="34321">MSTLTHCWRLLYFCMFASHTTYSFFVIQSPSLTHVSVGDTVKLTCTFEQKVSYCYTAATWQKLNLRTGKLTAVRSVSQSDFLKHDDKTCVVSFTNVTPHDSGLYYCISHHNSMTFFGSGSRVIVTDSSVVEPKLSILYSPQEPDSSSVLLQCLVTRVIPSQVRVFWMIGEKVHVGWTESAWTDATDSATEFTRAHLSIPAEEWTEDNEIQCFAEYNGKNISKTLKRYETKPIYSWLLYTGCVAALLTILVTIIMSVGLYHDMSMNKKSRGLTRKDAHRKISYGKQNTLRGESSSVIIGTENCED</sequence>
<reference evidence="6 7" key="1">
    <citation type="submission" date="2024-05" db="EMBL/GenBank/DDBJ databases">
        <title>A high-quality chromosomal-level genome assembly of Topmouth culter (Culter alburnus).</title>
        <authorList>
            <person name="Zhao H."/>
        </authorList>
    </citation>
    <scope>NUCLEOTIDE SEQUENCE [LARGE SCALE GENOMIC DNA]</scope>
    <source>
        <strain evidence="6">CATC2023</strain>
        <tissue evidence="6">Muscle</tissue>
    </source>
</reference>
<dbReference type="SUPFAM" id="SSF48726">
    <property type="entry name" value="Immunoglobulin"/>
    <property type="match status" value="2"/>
</dbReference>
<dbReference type="InterPro" id="IPR051755">
    <property type="entry name" value="Ig-like_CS_Receptor"/>
</dbReference>